<proteinExistence type="predicted"/>
<gene>
    <name evidence="1" type="ORF">BLA6863_00167</name>
</gene>
<sequence>MATRKVKTIPVVAERVQTCESCRHRFTKHDYQECRRYPPTIVLDMQDGGHFSAFPLVGLEEFCGEWAAKLNS</sequence>
<protein>
    <submittedName>
        <fullName evidence="1">Uncharacterized protein</fullName>
    </submittedName>
</protein>
<name>A0A6P2GSR3_BURL3</name>
<evidence type="ECO:0000313" key="2">
    <source>
        <dbReference type="Proteomes" id="UP000494170"/>
    </source>
</evidence>
<dbReference type="Proteomes" id="UP000494170">
    <property type="component" value="Unassembled WGS sequence"/>
</dbReference>
<evidence type="ECO:0000313" key="1">
    <source>
        <dbReference type="EMBL" id="VWB07449.1"/>
    </source>
</evidence>
<accession>A0A6P2GSR3</accession>
<dbReference type="EMBL" id="CABVPY010000001">
    <property type="protein sequence ID" value="VWB07449.1"/>
    <property type="molecule type" value="Genomic_DNA"/>
</dbReference>
<dbReference type="AlphaFoldDB" id="A0A6P2GSR3"/>
<reference evidence="1 2" key="1">
    <citation type="submission" date="2019-09" db="EMBL/GenBank/DDBJ databases">
        <authorList>
            <person name="Depoorter E."/>
        </authorList>
    </citation>
    <scope>NUCLEOTIDE SEQUENCE [LARGE SCALE GENOMIC DNA]</scope>
    <source>
        <strain evidence="1">LMG 6863</strain>
    </source>
</reference>
<organism evidence="1 2">
    <name type="scientific">Burkholderia lata (strain ATCC 17760 / DSM 23089 / LMG 22485 / NCIMB 9086 / R18194 / 383)</name>
    <dbReference type="NCBI Taxonomy" id="482957"/>
    <lineage>
        <taxon>Bacteria</taxon>
        <taxon>Pseudomonadati</taxon>
        <taxon>Pseudomonadota</taxon>
        <taxon>Betaproteobacteria</taxon>
        <taxon>Burkholderiales</taxon>
        <taxon>Burkholderiaceae</taxon>
        <taxon>Burkholderia</taxon>
        <taxon>Burkholderia cepacia complex</taxon>
    </lineage>
</organism>